<evidence type="ECO:0000259" key="1">
    <source>
        <dbReference type="Pfam" id="PF11716"/>
    </source>
</evidence>
<name>A0ABP6VN20_9ACTN</name>
<dbReference type="EMBL" id="BAABDQ010000003">
    <property type="protein sequence ID" value="GAA3538515.1"/>
    <property type="molecule type" value="Genomic_DNA"/>
</dbReference>
<organism evidence="2 3">
    <name type="scientific">Nonomuraea rosea</name>
    <dbReference type="NCBI Taxonomy" id="638574"/>
    <lineage>
        <taxon>Bacteria</taxon>
        <taxon>Bacillati</taxon>
        <taxon>Actinomycetota</taxon>
        <taxon>Actinomycetes</taxon>
        <taxon>Streptosporangiales</taxon>
        <taxon>Streptosporangiaceae</taxon>
        <taxon>Nonomuraea</taxon>
    </lineage>
</organism>
<reference evidence="3" key="1">
    <citation type="journal article" date="2019" name="Int. J. Syst. Evol. Microbiol.">
        <title>The Global Catalogue of Microorganisms (GCM) 10K type strain sequencing project: providing services to taxonomists for standard genome sequencing and annotation.</title>
        <authorList>
            <consortium name="The Broad Institute Genomics Platform"/>
            <consortium name="The Broad Institute Genome Sequencing Center for Infectious Disease"/>
            <person name="Wu L."/>
            <person name="Ma J."/>
        </authorList>
    </citation>
    <scope>NUCLEOTIDE SEQUENCE [LARGE SCALE GENOMIC DNA]</scope>
    <source>
        <strain evidence="3">JCM 17326</strain>
    </source>
</reference>
<dbReference type="Gene3D" id="1.20.120.450">
    <property type="entry name" value="dinb family like domain"/>
    <property type="match status" value="1"/>
</dbReference>
<comment type="caution">
    <text evidence="2">The sequence shown here is derived from an EMBL/GenBank/DDBJ whole genome shotgun (WGS) entry which is preliminary data.</text>
</comment>
<evidence type="ECO:0000313" key="3">
    <source>
        <dbReference type="Proteomes" id="UP001500630"/>
    </source>
</evidence>
<sequence length="269" mass="28937">MKPKDPQDLMAELTGDLRAETAAFEALLQPLRDEDWELTTPAEGWAIRDQVSHLAWFDDAAVRAVTDPEAHAATLDGSLSGSAAGFVDDIALESRGMPPADLHAWFRTARARSLEVFATLGARERVPWFGPPMSAASFVTARLMETWAHGQDVADALGVVRRPAERLRHVAAIGFRARPYSFAVRGLPVPAEPVRAELTTPGGALWTAGPAEADSVVRGPMLDFCLVVTQRIHLSDTALELTGEPVRAWMEIAQAFAGGPGKGRAPRSG</sequence>
<dbReference type="NCBIfam" id="TIGR03084">
    <property type="entry name" value="TIGR03084 family metal-binding protein"/>
    <property type="match status" value="1"/>
</dbReference>
<accession>A0ABP6VN20</accession>
<evidence type="ECO:0000313" key="2">
    <source>
        <dbReference type="EMBL" id="GAA3538515.1"/>
    </source>
</evidence>
<proteinExistence type="predicted"/>
<dbReference type="InterPro" id="IPR034660">
    <property type="entry name" value="DinB/YfiT-like"/>
</dbReference>
<dbReference type="NCBIfam" id="TIGR03083">
    <property type="entry name" value="maleylpyruvate isomerase family mycothiol-dependent enzyme"/>
    <property type="match status" value="1"/>
</dbReference>
<dbReference type="Pfam" id="PF11716">
    <property type="entry name" value="MDMPI_N"/>
    <property type="match status" value="1"/>
</dbReference>
<dbReference type="RefSeq" id="WP_345560144.1">
    <property type="nucleotide sequence ID" value="NZ_BAABDQ010000003.1"/>
</dbReference>
<dbReference type="InterPro" id="IPR017517">
    <property type="entry name" value="Maleyloyr_isom"/>
</dbReference>
<dbReference type="Proteomes" id="UP001500630">
    <property type="component" value="Unassembled WGS sequence"/>
</dbReference>
<protein>
    <submittedName>
        <fullName evidence="2">TIGR03084 family metal-binding protein</fullName>
    </submittedName>
</protein>
<dbReference type="InterPro" id="IPR024344">
    <property type="entry name" value="MDMPI_metal-binding"/>
</dbReference>
<keyword evidence="3" id="KW-1185">Reference proteome</keyword>
<dbReference type="InterPro" id="IPR017518">
    <property type="entry name" value="CHP03084"/>
</dbReference>
<dbReference type="SUPFAM" id="SSF109854">
    <property type="entry name" value="DinB/YfiT-like putative metalloenzymes"/>
    <property type="match status" value="1"/>
</dbReference>
<feature type="domain" description="Mycothiol-dependent maleylpyruvate isomerase metal-binding" evidence="1">
    <location>
        <begin position="17"/>
        <end position="154"/>
    </location>
</feature>
<gene>
    <name evidence="2" type="ORF">GCM10022419_018120</name>
</gene>